<evidence type="ECO:0000259" key="4">
    <source>
        <dbReference type="Pfam" id="PF01212"/>
    </source>
</evidence>
<keyword evidence="5" id="KW-0808">Transferase</keyword>
<evidence type="ECO:0000256" key="3">
    <source>
        <dbReference type="ARBA" id="ARBA00022898"/>
    </source>
</evidence>
<proteinExistence type="inferred from homology"/>
<dbReference type="PANTHER" id="PTHR48097:SF5">
    <property type="entry name" value="LOW SPECIFICITY L-THREONINE ALDOLASE"/>
    <property type="match status" value="1"/>
</dbReference>
<gene>
    <name evidence="5" type="ORF">D4A47_06575</name>
</gene>
<organism evidence="5 6">
    <name type="scientific">Anaerotruncus massiliensis</name>
    <name type="common">ex Liu et al. 2021</name>
    <dbReference type="NCBI Taxonomy" id="2321404"/>
    <lineage>
        <taxon>Bacteria</taxon>
        <taxon>Bacillati</taxon>
        <taxon>Bacillota</taxon>
        <taxon>Clostridia</taxon>
        <taxon>Eubacteriales</taxon>
        <taxon>Oscillospiraceae</taxon>
        <taxon>Anaerotruncus</taxon>
    </lineage>
</organism>
<name>A0A498CM47_9FIRM</name>
<feature type="domain" description="Aromatic amino acid beta-eliminating lyase/threonine aldolase" evidence="4">
    <location>
        <begin position="16"/>
        <end position="290"/>
    </location>
</feature>
<dbReference type="InterPro" id="IPR015421">
    <property type="entry name" value="PyrdxlP-dep_Trfase_major"/>
</dbReference>
<evidence type="ECO:0000256" key="1">
    <source>
        <dbReference type="ARBA" id="ARBA00001933"/>
    </source>
</evidence>
<dbReference type="Proteomes" id="UP000276301">
    <property type="component" value="Unassembled WGS sequence"/>
</dbReference>
<dbReference type="Pfam" id="PF01212">
    <property type="entry name" value="Beta_elim_lyase"/>
    <property type="match status" value="1"/>
</dbReference>
<dbReference type="SUPFAM" id="SSF53383">
    <property type="entry name" value="PLP-dependent transferases"/>
    <property type="match status" value="1"/>
</dbReference>
<dbReference type="EMBL" id="RCHT01000008">
    <property type="protein sequence ID" value="RLL11562.1"/>
    <property type="molecule type" value="Genomic_DNA"/>
</dbReference>
<dbReference type="AlphaFoldDB" id="A0A498CM47"/>
<dbReference type="InterPro" id="IPR015422">
    <property type="entry name" value="PyrdxlP-dep_Trfase_small"/>
</dbReference>
<reference evidence="5 6" key="1">
    <citation type="submission" date="2018-10" db="EMBL/GenBank/DDBJ databases">
        <title>Anaerotruncus faecis sp. nov., isolated from human feces.</title>
        <authorList>
            <person name="Wang Y.-J."/>
        </authorList>
    </citation>
    <scope>NUCLEOTIDE SEQUENCE [LARGE SCALE GENOMIC DNA]</scope>
    <source>
        <strain evidence="5 6">22A2-44</strain>
    </source>
</reference>
<protein>
    <submittedName>
        <fullName evidence="5">Aminotransferase class V-fold PLP-dependent enzyme</fullName>
    </submittedName>
</protein>
<keyword evidence="5" id="KW-0032">Aminotransferase</keyword>
<comment type="caution">
    <text evidence="5">The sequence shown here is derived from an EMBL/GenBank/DDBJ whole genome shotgun (WGS) entry which is preliminary data.</text>
</comment>
<comment type="cofactor">
    <cofactor evidence="1">
        <name>pyridoxal 5'-phosphate</name>
        <dbReference type="ChEBI" id="CHEBI:597326"/>
    </cofactor>
</comment>
<comment type="similarity">
    <text evidence="2">Belongs to the threonine aldolase family.</text>
</comment>
<dbReference type="PANTHER" id="PTHR48097">
    <property type="entry name" value="L-THREONINE ALDOLASE-RELATED"/>
    <property type="match status" value="1"/>
</dbReference>
<accession>A0A498CM47</accession>
<dbReference type="GO" id="GO:0008483">
    <property type="term" value="F:transaminase activity"/>
    <property type="evidence" value="ECO:0007669"/>
    <property type="project" value="UniProtKB-KW"/>
</dbReference>
<dbReference type="RefSeq" id="WP_121586674.1">
    <property type="nucleotide sequence ID" value="NZ_RCHT01000008.1"/>
</dbReference>
<keyword evidence="6" id="KW-1185">Reference proteome</keyword>
<evidence type="ECO:0000256" key="2">
    <source>
        <dbReference type="ARBA" id="ARBA00006966"/>
    </source>
</evidence>
<dbReference type="Gene3D" id="3.40.640.10">
    <property type="entry name" value="Type I PLP-dependent aspartate aminotransferase-like (Major domain)"/>
    <property type="match status" value="1"/>
</dbReference>
<dbReference type="GO" id="GO:0006520">
    <property type="term" value="P:amino acid metabolic process"/>
    <property type="evidence" value="ECO:0007669"/>
    <property type="project" value="InterPro"/>
</dbReference>
<sequence length="345" mass="37526">MYSFKNDYSEGAHPRIMQALLDTNLDQTDGYGTDPHCERARALIREKIACPEADVHFLVGGTQANLTVVAAALRPYQAVVAAHTGHVCVHETGAIEATGHKVVAVPSPDGRLTPAMVEEACGLHTDEHMVQPKMVYISDSTEVGTLYRKAELEALHDTCRALGLYLFLDGARLSAALTAETNDLSLPDLARLCDVFYLGGTKCGALFGEAVVIVNDALKPDFRYLIKQRGGMLAKGRLLGIQFESLFEDGLYLELGARANRLGMRMKRAISESGFSFASDSYTNQQFAVLPDALVEALGGHYKFERNGKPDAGHTVVRFVTSWATDETAVERFAADLRRLASGAE</sequence>
<dbReference type="InterPro" id="IPR015424">
    <property type="entry name" value="PyrdxlP-dep_Trfase"/>
</dbReference>
<dbReference type="Gene3D" id="3.90.1150.10">
    <property type="entry name" value="Aspartate Aminotransferase, domain 1"/>
    <property type="match status" value="1"/>
</dbReference>
<dbReference type="InterPro" id="IPR001597">
    <property type="entry name" value="ArAA_b-elim_lyase/Thr_aldolase"/>
</dbReference>
<keyword evidence="3" id="KW-0663">Pyridoxal phosphate</keyword>
<dbReference type="GO" id="GO:0016829">
    <property type="term" value="F:lyase activity"/>
    <property type="evidence" value="ECO:0007669"/>
    <property type="project" value="InterPro"/>
</dbReference>
<evidence type="ECO:0000313" key="6">
    <source>
        <dbReference type="Proteomes" id="UP000276301"/>
    </source>
</evidence>
<evidence type="ECO:0000313" key="5">
    <source>
        <dbReference type="EMBL" id="RLL11562.1"/>
    </source>
</evidence>